<gene>
    <name evidence="2" type="ORF">SAMN05446037_100518</name>
</gene>
<evidence type="ECO:0000256" key="1">
    <source>
        <dbReference type="SAM" id="MobiDB-lite"/>
    </source>
</evidence>
<dbReference type="OrthoDB" id="2733241at2"/>
<proteinExistence type="predicted"/>
<evidence type="ECO:0008006" key="4">
    <source>
        <dbReference type="Google" id="ProtNLM"/>
    </source>
</evidence>
<accession>A0A239C5C7</accession>
<dbReference type="InterPro" id="IPR025460">
    <property type="entry name" value="DUF4280"/>
</dbReference>
<reference evidence="3" key="1">
    <citation type="submission" date="2017-06" db="EMBL/GenBank/DDBJ databases">
        <authorList>
            <person name="Varghese N."/>
            <person name="Submissions S."/>
        </authorList>
    </citation>
    <scope>NUCLEOTIDE SEQUENCE [LARGE SCALE GENOMIC DNA]</scope>
    <source>
        <strain evidence="3">SCA</strain>
    </source>
</reference>
<sequence>MSESEGKEYLVRGALLKCVMGAPGGGVVEFGSHKRRANLTNCHGCYTQYAEESEGKKPMLNQGDCKPEVNIMSFGVCYNHFNKNTNPTVTYELEKDGGVTRVTGKECTPKFIGREWEGCKEDTFIDGKPALTMQSYIFCENGGVIIPETSGQEEIDAPEKQAETEAETGQEATEANNMPGAIGETGKPVGLSQTDAAAILVLEKLFSEYELKKDASGTDATIREIQRIQQKNSIPITDYSFASEKKTTRVSIDYVQSFRVEDIHKLHKKDDMMIYLAGLIPGVGPVLGGLSSLAVEQEQNEKISARNVAKNTALGILNVEKPLPGFIVSAEDTRRNLIKDKKDTYNSDGITIQENDTYVQIRTVTNQGLRTATIKAYIRNDEILEYQEFNSNDVTVPRQLSYENMIKSKWKKEGYE</sequence>
<dbReference type="Proteomes" id="UP000198304">
    <property type="component" value="Unassembled WGS sequence"/>
</dbReference>
<feature type="region of interest" description="Disordered" evidence="1">
    <location>
        <begin position="154"/>
        <end position="187"/>
    </location>
</feature>
<organism evidence="2 3">
    <name type="scientific">Anaerovirgula multivorans</name>
    <dbReference type="NCBI Taxonomy" id="312168"/>
    <lineage>
        <taxon>Bacteria</taxon>
        <taxon>Bacillati</taxon>
        <taxon>Bacillota</taxon>
        <taxon>Clostridia</taxon>
        <taxon>Peptostreptococcales</taxon>
        <taxon>Natronincolaceae</taxon>
        <taxon>Anaerovirgula</taxon>
    </lineage>
</organism>
<protein>
    <recommendedName>
        <fullName evidence="4">DUF4280 domain-containing protein</fullName>
    </recommendedName>
</protein>
<dbReference type="Pfam" id="PF14107">
    <property type="entry name" value="DUF4280"/>
    <property type="match status" value="1"/>
</dbReference>
<keyword evidence="3" id="KW-1185">Reference proteome</keyword>
<dbReference type="AlphaFoldDB" id="A0A239C5C7"/>
<evidence type="ECO:0000313" key="3">
    <source>
        <dbReference type="Proteomes" id="UP000198304"/>
    </source>
</evidence>
<name>A0A239C5C7_9FIRM</name>
<evidence type="ECO:0000313" key="2">
    <source>
        <dbReference type="EMBL" id="SNS15406.1"/>
    </source>
</evidence>
<dbReference type="EMBL" id="FZOJ01000005">
    <property type="protein sequence ID" value="SNS15406.1"/>
    <property type="molecule type" value="Genomic_DNA"/>
</dbReference>
<dbReference type="RefSeq" id="WP_089282078.1">
    <property type="nucleotide sequence ID" value="NZ_FZOJ01000005.1"/>
</dbReference>